<sequence length="185" mass="20702">MAAVNQTWADKRRQENRQLGLKLLWIVAASILFVFSLVPLYDLLCKVTGLNGKTDGVASLENARVDMSRMVNVEFTSSVMPGLGWNFYPKQPSIQVRPGQIETVLFVAKNITNQVVAGQAVPSVSPGKASSYFKKIECFCFERQELQPGETREMPLRFYVSPDMPDDVRVVTLSYAFYSAIEPAK</sequence>
<dbReference type="GO" id="GO:0005886">
    <property type="term" value="C:plasma membrane"/>
    <property type="evidence" value="ECO:0007669"/>
    <property type="project" value="UniProtKB-SubCell"/>
</dbReference>
<reference evidence="11 12" key="1">
    <citation type="submission" date="2018-10" db="EMBL/GenBank/DDBJ databases">
        <authorList>
            <person name="Chen W.-M."/>
        </authorList>
    </citation>
    <scope>NUCLEOTIDE SEQUENCE [LARGE SCALE GENOMIC DNA]</scope>
    <source>
        <strain evidence="11 12">H-5</strain>
    </source>
</reference>
<keyword evidence="12" id="KW-1185">Reference proteome</keyword>
<proteinExistence type="inferred from homology"/>
<comment type="function">
    <text evidence="1">Exerts its effect at some terminal stage of cytochrome c oxidase synthesis, probably by being involved in the insertion of the copper B into subunit I.</text>
</comment>
<evidence type="ECO:0000256" key="9">
    <source>
        <dbReference type="ARBA" id="ARBA00023136"/>
    </source>
</evidence>
<name>A0A3N0V0X2_9PROT</name>
<dbReference type="SUPFAM" id="SSF110111">
    <property type="entry name" value="Ctag/Cox11"/>
    <property type="match status" value="1"/>
</dbReference>
<dbReference type="Pfam" id="PF04442">
    <property type="entry name" value="CtaG_Cox11"/>
    <property type="match status" value="1"/>
</dbReference>
<evidence type="ECO:0000256" key="5">
    <source>
        <dbReference type="ARBA" id="ARBA00022692"/>
    </source>
</evidence>
<gene>
    <name evidence="11" type="ORF">ED236_07370</name>
</gene>
<evidence type="ECO:0000256" key="6">
    <source>
        <dbReference type="ARBA" id="ARBA00022968"/>
    </source>
</evidence>
<evidence type="ECO:0000256" key="10">
    <source>
        <dbReference type="SAM" id="Phobius"/>
    </source>
</evidence>
<protein>
    <recommendedName>
        <fullName evidence="4">Cytochrome c oxidase assembly protein CtaG</fullName>
    </recommendedName>
</protein>
<evidence type="ECO:0000256" key="7">
    <source>
        <dbReference type="ARBA" id="ARBA00022989"/>
    </source>
</evidence>
<keyword evidence="5 10" id="KW-0812">Transmembrane</keyword>
<feature type="transmembrane region" description="Helical" evidence="10">
    <location>
        <begin position="21"/>
        <end position="41"/>
    </location>
</feature>
<evidence type="ECO:0000313" key="11">
    <source>
        <dbReference type="EMBL" id="ROH86252.1"/>
    </source>
</evidence>
<dbReference type="InterPro" id="IPR007533">
    <property type="entry name" value="Cyt_c_oxidase_assmbl_CtaG"/>
</dbReference>
<dbReference type="GO" id="GO:0005507">
    <property type="term" value="F:copper ion binding"/>
    <property type="evidence" value="ECO:0007669"/>
    <property type="project" value="InterPro"/>
</dbReference>
<evidence type="ECO:0000256" key="1">
    <source>
        <dbReference type="ARBA" id="ARBA00004007"/>
    </source>
</evidence>
<dbReference type="PIRSF" id="PIRSF005413">
    <property type="entry name" value="COX11"/>
    <property type="match status" value="1"/>
</dbReference>
<evidence type="ECO:0000313" key="12">
    <source>
        <dbReference type="Proteomes" id="UP000275137"/>
    </source>
</evidence>
<keyword evidence="8" id="KW-0186">Copper</keyword>
<evidence type="ECO:0000256" key="8">
    <source>
        <dbReference type="ARBA" id="ARBA00023008"/>
    </source>
</evidence>
<dbReference type="EMBL" id="RJVP01000003">
    <property type="protein sequence ID" value="ROH86252.1"/>
    <property type="molecule type" value="Genomic_DNA"/>
</dbReference>
<dbReference type="Proteomes" id="UP000275137">
    <property type="component" value="Unassembled WGS sequence"/>
</dbReference>
<dbReference type="RefSeq" id="WP_123237315.1">
    <property type="nucleotide sequence ID" value="NZ_RJVP01000003.1"/>
</dbReference>
<comment type="caution">
    <text evidence="11">The sequence shown here is derived from an EMBL/GenBank/DDBJ whole genome shotgun (WGS) entry which is preliminary data.</text>
</comment>
<evidence type="ECO:0000256" key="2">
    <source>
        <dbReference type="ARBA" id="ARBA00004382"/>
    </source>
</evidence>
<keyword evidence="6" id="KW-0735">Signal-anchor</keyword>
<dbReference type="AlphaFoldDB" id="A0A3N0V0X2"/>
<evidence type="ECO:0000256" key="4">
    <source>
        <dbReference type="ARBA" id="ARBA00015384"/>
    </source>
</evidence>
<dbReference type="NCBIfam" id="NF003465">
    <property type="entry name" value="PRK05089.1"/>
    <property type="match status" value="1"/>
</dbReference>
<keyword evidence="9 10" id="KW-0472">Membrane</keyword>
<accession>A0A3N0V0X2</accession>
<dbReference type="Gene3D" id="2.60.370.10">
    <property type="entry name" value="Ctag/Cox11"/>
    <property type="match status" value="1"/>
</dbReference>
<comment type="similarity">
    <text evidence="3">Belongs to the COX11/CtaG family.</text>
</comment>
<dbReference type="PANTHER" id="PTHR21320:SF3">
    <property type="entry name" value="CYTOCHROME C OXIDASE ASSEMBLY PROTEIN COX11, MITOCHONDRIAL-RELATED"/>
    <property type="match status" value="1"/>
</dbReference>
<dbReference type="InterPro" id="IPR023471">
    <property type="entry name" value="CtaG/Cox11_dom_sf"/>
</dbReference>
<evidence type="ECO:0000256" key="3">
    <source>
        <dbReference type="ARBA" id="ARBA00009620"/>
    </source>
</evidence>
<keyword evidence="7 10" id="KW-1133">Transmembrane helix</keyword>
<organism evidence="11 12">
    <name type="scientific">Pseudomethylobacillus aquaticus</name>
    <dbReference type="NCBI Taxonomy" id="2676064"/>
    <lineage>
        <taxon>Bacteria</taxon>
        <taxon>Pseudomonadati</taxon>
        <taxon>Pseudomonadota</taxon>
        <taxon>Betaproteobacteria</taxon>
        <taxon>Nitrosomonadales</taxon>
        <taxon>Methylophilaceae</taxon>
        <taxon>Pseudomethylobacillus</taxon>
    </lineage>
</organism>
<dbReference type="PANTHER" id="PTHR21320">
    <property type="entry name" value="CYTOCHROME C OXIDASE ASSEMBLY PROTEIN COX11-RELATED"/>
    <property type="match status" value="1"/>
</dbReference>
<comment type="subcellular location">
    <subcellularLocation>
        <location evidence="2">Cell inner membrane</location>
        <topology evidence="2">Single-pass type II membrane protein</topology>
        <orientation evidence="2">Periplasmic side</orientation>
    </subcellularLocation>
</comment>